<dbReference type="Gene3D" id="1.10.510.10">
    <property type="entry name" value="Transferase(Phosphotransferase) domain 1"/>
    <property type="match status" value="1"/>
</dbReference>
<proteinExistence type="predicted"/>
<dbReference type="SUPFAM" id="SSF56112">
    <property type="entry name" value="Protein kinase-like (PK-like)"/>
    <property type="match status" value="1"/>
</dbReference>
<keyword evidence="2" id="KW-0418">Kinase</keyword>
<keyword evidence="2" id="KW-0808">Transferase</keyword>
<feature type="region of interest" description="Disordered" evidence="1">
    <location>
        <begin position="65"/>
        <end position="123"/>
    </location>
</feature>
<reference evidence="2" key="2">
    <citation type="journal article" date="2023" name="Int. J. Mol. Sci.">
        <title>De Novo Assembly and Annotation of 11 Diverse Shrub Willow (Salix) Genomes Reveals Novel Gene Organization in Sex-Linked Regions.</title>
        <authorList>
            <person name="Hyden B."/>
            <person name="Feng K."/>
            <person name="Yates T.B."/>
            <person name="Jawdy S."/>
            <person name="Cereghino C."/>
            <person name="Smart L.B."/>
            <person name="Muchero W."/>
        </authorList>
    </citation>
    <scope>NUCLEOTIDE SEQUENCE</scope>
    <source>
        <tissue evidence="2">Shoot tip</tissue>
    </source>
</reference>
<accession>A0A9Q0WAB4</accession>
<evidence type="ECO:0000256" key="1">
    <source>
        <dbReference type="SAM" id="MobiDB-lite"/>
    </source>
</evidence>
<evidence type="ECO:0000313" key="3">
    <source>
        <dbReference type="Proteomes" id="UP001151532"/>
    </source>
</evidence>
<keyword evidence="3" id="KW-1185">Reference proteome</keyword>
<protein>
    <submittedName>
        <fullName evidence="2">SERINE-THREONINE PROTEIN KINASE</fullName>
    </submittedName>
</protein>
<name>A0A9Q0WAB4_SALPP</name>
<reference evidence="2" key="1">
    <citation type="submission" date="2022-11" db="EMBL/GenBank/DDBJ databases">
        <authorList>
            <person name="Hyden B.L."/>
            <person name="Feng K."/>
            <person name="Yates T."/>
            <person name="Jawdy S."/>
            <person name="Smart L.B."/>
            <person name="Muchero W."/>
        </authorList>
    </citation>
    <scope>NUCLEOTIDE SEQUENCE</scope>
    <source>
        <tissue evidence="2">Shoot tip</tissue>
    </source>
</reference>
<gene>
    <name evidence="2" type="ORF">OIU79_024193</name>
</gene>
<dbReference type="EMBL" id="JAPFFK010000005">
    <property type="protein sequence ID" value="KAJ6763591.1"/>
    <property type="molecule type" value="Genomic_DNA"/>
</dbReference>
<dbReference type="GO" id="GO:0016301">
    <property type="term" value="F:kinase activity"/>
    <property type="evidence" value="ECO:0007669"/>
    <property type="project" value="UniProtKB-KW"/>
</dbReference>
<evidence type="ECO:0000313" key="2">
    <source>
        <dbReference type="EMBL" id="KAJ6763591.1"/>
    </source>
</evidence>
<dbReference type="Proteomes" id="UP001151532">
    <property type="component" value="Chromosome 13"/>
</dbReference>
<dbReference type="OrthoDB" id="1002248at2759"/>
<organism evidence="2 3">
    <name type="scientific">Salix purpurea</name>
    <name type="common">Purple osier willow</name>
    <dbReference type="NCBI Taxonomy" id="77065"/>
    <lineage>
        <taxon>Eukaryota</taxon>
        <taxon>Viridiplantae</taxon>
        <taxon>Streptophyta</taxon>
        <taxon>Embryophyta</taxon>
        <taxon>Tracheophyta</taxon>
        <taxon>Spermatophyta</taxon>
        <taxon>Magnoliopsida</taxon>
        <taxon>eudicotyledons</taxon>
        <taxon>Gunneridae</taxon>
        <taxon>Pentapetalae</taxon>
        <taxon>rosids</taxon>
        <taxon>fabids</taxon>
        <taxon>Malpighiales</taxon>
        <taxon>Salicaceae</taxon>
        <taxon>Saliceae</taxon>
        <taxon>Salix</taxon>
    </lineage>
</organism>
<comment type="caution">
    <text evidence="2">The sequence shown here is derived from an EMBL/GenBank/DDBJ whole genome shotgun (WGS) entry which is preliminary data.</text>
</comment>
<dbReference type="InterPro" id="IPR011009">
    <property type="entry name" value="Kinase-like_dom_sf"/>
</dbReference>
<sequence>MNRCDVYSFGAILWELATIRMPWSGMHPMQTLIALSAVLFSSDPNLRPSFAKLTADLKPLQRLVIPSHPDQPTQSLQQEIAGPRLAQPPLATNFDTGSPSWGDLRPAPSQSAMAVTDLGHEPY</sequence>
<dbReference type="AlphaFoldDB" id="A0A9Q0WAB4"/>